<sequence>MPSQPEVVSVNVGQPTAVQTARRTAISGIRKHAVPGRVQVGLAGLEGDHVLDRRHHGGPDQAVYVYTAEDYAAWEALLGRALPAGIFGENLLVSGMESASMRVGDQLCLSEVTLEVCAPRIPCATLAGVMEDPTFVKRFAAVGRPGFYTRVLQTGTVGAGDRVDLRPTTEEAPTIAELFGLSFQRQRDPEQLRRMMAFPLAERLMAECREWLERAERA</sequence>
<dbReference type="Gene3D" id="2.40.33.20">
    <property type="entry name" value="PK beta-barrel domain-like"/>
    <property type="match status" value="1"/>
</dbReference>
<dbReference type="PANTHER" id="PTHR30212:SF2">
    <property type="entry name" value="PROTEIN YIIM"/>
    <property type="match status" value="1"/>
</dbReference>
<protein>
    <submittedName>
        <fullName evidence="2">MOSC domain-containing protein</fullName>
    </submittedName>
</protein>
<dbReference type="EMBL" id="JBHSWD010000001">
    <property type="protein sequence ID" value="MFC6592032.1"/>
    <property type="molecule type" value="Genomic_DNA"/>
</dbReference>
<dbReference type="Pfam" id="PF03475">
    <property type="entry name" value="YiiM_3-alpha"/>
    <property type="match status" value="1"/>
</dbReference>
<dbReference type="PROSITE" id="PS51340">
    <property type="entry name" value="MOSC"/>
    <property type="match status" value="1"/>
</dbReference>
<proteinExistence type="predicted"/>
<dbReference type="InterPro" id="IPR052353">
    <property type="entry name" value="Benzoxazolinone_Detox_Enz"/>
</dbReference>
<gene>
    <name evidence="2" type="ORF">ACFP81_08505</name>
</gene>
<accession>A0ABW1YET7</accession>
<dbReference type="PANTHER" id="PTHR30212">
    <property type="entry name" value="PROTEIN YIIM"/>
    <property type="match status" value="1"/>
</dbReference>
<feature type="domain" description="MOSC" evidence="1">
    <location>
        <begin position="32"/>
        <end position="166"/>
    </location>
</feature>
<dbReference type="SUPFAM" id="SSF50800">
    <property type="entry name" value="PK beta-barrel domain-like"/>
    <property type="match status" value="1"/>
</dbReference>
<reference evidence="3" key="1">
    <citation type="journal article" date="2019" name="Int. J. Syst. Evol. Microbiol.">
        <title>The Global Catalogue of Microorganisms (GCM) 10K type strain sequencing project: providing services to taxonomists for standard genome sequencing and annotation.</title>
        <authorList>
            <consortium name="The Broad Institute Genomics Platform"/>
            <consortium name="The Broad Institute Genome Sequencing Center for Infectious Disease"/>
            <person name="Wu L."/>
            <person name="Ma J."/>
        </authorList>
    </citation>
    <scope>NUCLEOTIDE SEQUENCE [LARGE SCALE GENOMIC DNA]</scope>
    <source>
        <strain evidence="3">CGMCC 1.15772</strain>
    </source>
</reference>
<dbReference type="InterPro" id="IPR005302">
    <property type="entry name" value="MoCF_Sase_C"/>
</dbReference>
<evidence type="ECO:0000259" key="1">
    <source>
        <dbReference type="PROSITE" id="PS51340"/>
    </source>
</evidence>
<dbReference type="Proteomes" id="UP001596297">
    <property type="component" value="Unassembled WGS sequence"/>
</dbReference>
<evidence type="ECO:0000313" key="3">
    <source>
        <dbReference type="Proteomes" id="UP001596297"/>
    </source>
</evidence>
<dbReference type="InterPro" id="IPR005163">
    <property type="entry name" value="Tri_helical_YiiM-like"/>
</dbReference>
<dbReference type="RefSeq" id="WP_380083047.1">
    <property type="nucleotide sequence ID" value="NZ_JBHSWD010000001.1"/>
</dbReference>
<keyword evidence="3" id="KW-1185">Reference proteome</keyword>
<organism evidence="2 3">
    <name type="scientific">Deinococcus lacus</name>
    <dbReference type="NCBI Taxonomy" id="392561"/>
    <lineage>
        <taxon>Bacteria</taxon>
        <taxon>Thermotogati</taxon>
        <taxon>Deinococcota</taxon>
        <taxon>Deinococci</taxon>
        <taxon>Deinococcales</taxon>
        <taxon>Deinococcaceae</taxon>
        <taxon>Deinococcus</taxon>
    </lineage>
</organism>
<evidence type="ECO:0000313" key="2">
    <source>
        <dbReference type="EMBL" id="MFC6592032.1"/>
    </source>
</evidence>
<comment type="caution">
    <text evidence="2">The sequence shown here is derived from an EMBL/GenBank/DDBJ whole genome shotgun (WGS) entry which is preliminary data.</text>
</comment>
<dbReference type="InterPro" id="IPR011037">
    <property type="entry name" value="Pyrv_Knase-like_insert_dom_sf"/>
</dbReference>
<name>A0ABW1YET7_9DEIO</name>
<dbReference type="Pfam" id="PF03473">
    <property type="entry name" value="MOSC"/>
    <property type="match status" value="1"/>
</dbReference>